<sequence length="211" mass="23239">MQESQSKTALSETVPSEFPRQLDIATVSVYGLAILSVALFLFLPFVNLLHPSPWQRSIGTIHACGALLATIVVVYTGHLAFPLLRGSSKILPQMRTLTFWSTLVSFLAIATGNLAYMRYRADATYGGARAWLKANSPLVQYVFMEYHEFSVLFTLPLGVACTWILWNYGDSILEKHNRPVLTATCVGLMAMMFFGMGGFVTGLAIAKIHAL</sequence>
<feature type="transmembrane region" description="Helical" evidence="1">
    <location>
        <begin position="149"/>
        <end position="168"/>
    </location>
</feature>
<gene>
    <name evidence="2" type="ORF">OGM63_21920</name>
</gene>
<proteinExistence type="predicted"/>
<comment type="caution">
    <text evidence="2">The sequence shown here is derived from an EMBL/GenBank/DDBJ whole genome shotgun (WGS) entry which is preliminary data.</text>
</comment>
<evidence type="ECO:0000256" key="1">
    <source>
        <dbReference type="SAM" id="Phobius"/>
    </source>
</evidence>
<feature type="transmembrane region" description="Helical" evidence="1">
    <location>
        <begin position="97"/>
        <end position="116"/>
    </location>
</feature>
<feature type="transmembrane region" description="Helical" evidence="1">
    <location>
        <begin position="24"/>
        <end position="46"/>
    </location>
</feature>
<reference evidence="2 3" key="1">
    <citation type="submission" date="2022-10" db="EMBL/GenBank/DDBJ databases">
        <title>Identification of biosynthetic pathway for the production of the potent trypsin inhibitor radiosumin.</title>
        <authorList>
            <person name="Fewer D.P."/>
            <person name="Delbaje E."/>
            <person name="Ouyang X."/>
            <person name="Agostino P.D."/>
            <person name="Wahlsten M."/>
            <person name="Jokela J."/>
            <person name="Permi P."/>
            <person name="Haapaniemi E."/>
            <person name="Koistinen H."/>
        </authorList>
    </citation>
    <scope>NUCLEOTIDE SEQUENCE [LARGE SCALE GENOMIC DNA]</scope>
    <source>
        <strain evidence="2 3">NIES-515</strain>
    </source>
</reference>
<keyword evidence="1" id="KW-0472">Membrane</keyword>
<organism evidence="2 3">
    <name type="scientific">Plectonema radiosum NIES-515</name>
    <dbReference type="NCBI Taxonomy" id="2986073"/>
    <lineage>
        <taxon>Bacteria</taxon>
        <taxon>Bacillati</taxon>
        <taxon>Cyanobacteriota</taxon>
        <taxon>Cyanophyceae</taxon>
        <taxon>Oscillatoriophycideae</taxon>
        <taxon>Oscillatoriales</taxon>
        <taxon>Microcoleaceae</taxon>
        <taxon>Plectonema</taxon>
    </lineage>
</organism>
<feature type="transmembrane region" description="Helical" evidence="1">
    <location>
        <begin position="58"/>
        <end position="77"/>
    </location>
</feature>
<keyword evidence="1" id="KW-1133">Transmembrane helix</keyword>
<dbReference type="RefSeq" id="WP_263747780.1">
    <property type="nucleotide sequence ID" value="NZ_JAOWRF010000316.1"/>
</dbReference>
<accession>A0ABT3B439</accession>
<protein>
    <submittedName>
        <fullName evidence="2">Uncharacterized protein</fullName>
    </submittedName>
</protein>
<evidence type="ECO:0000313" key="2">
    <source>
        <dbReference type="EMBL" id="MCV3216134.1"/>
    </source>
</evidence>
<name>A0ABT3B439_9CYAN</name>
<dbReference type="EMBL" id="JAOWRF010000316">
    <property type="protein sequence ID" value="MCV3216134.1"/>
    <property type="molecule type" value="Genomic_DNA"/>
</dbReference>
<feature type="transmembrane region" description="Helical" evidence="1">
    <location>
        <begin position="180"/>
        <end position="206"/>
    </location>
</feature>
<keyword evidence="3" id="KW-1185">Reference proteome</keyword>
<dbReference type="Proteomes" id="UP001526143">
    <property type="component" value="Unassembled WGS sequence"/>
</dbReference>
<keyword evidence="1" id="KW-0812">Transmembrane</keyword>
<evidence type="ECO:0000313" key="3">
    <source>
        <dbReference type="Proteomes" id="UP001526143"/>
    </source>
</evidence>